<protein>
    <submittedName>
        <fullName evidence="1">Uncharacterized protein</fullName>
    </submittedName>
</protein>
<dbReference type="AlphaFoldDB" id="I9DKN1"/>
<name>I9DKN1_9FIRM</name>
<dbReference type="EMBL" id="CP010978">
    <property type="protein sequence ID" value="AJQ29113.1"/>
    <property type="molecule type" value="Genomic_DNA"/>
</dbReference>
<accession>I9DKN1</accession>
<proteinExistence type="predicted"/>
<reference evidence="1 2" key="1">
    <citation type="journal article" date="2015" name="Genome Announc.">
        <title>Complete Genome Sequence of Pelosinus fermentans JBW45, a Member of a Remarkably Competitive Group of Negativicutes in the Firmicutes Phylum.</title>
        <authorList>
            <person name="De Leon K.B."/>
            <person name="Utturkar S.M."/>
            <person name="Camilleri L.B."/>
            <person name="Elias D.A."/>
            <person name="Arkin A.P."/>
            <person name="Fields M.W."/>
            <person name="Brown S.D."/>
            <person name="Wall J.D."/>
        </authorList>
    </citation>
    <scope>NUCLEOTIDE SEQUENCE [LARGE SCALE GENOMIC DNA]</scope>
    <source>
        <strain evidence="1 2">JBW45</strain>
    </source>
</reference>
<evidence type="ECO:0000313" key="1">
    <source>
        <dbReference type="EMBL" id="AJQ29113.1"/>
    </source>
</evidence>
<gene>
    <name evidence="1" type="ORF">JBW_03776</name>
</gene>
<dbReference type="HOGENOM" id="CLU_3186977_0_0_9"/>
<sequence>MDRFGEGQGGDGKENLVLTFICSKVQNNIQLEVKHEKTDYYDTFNC</sequence>
<organism evidence="1 2">
    <name type="scientific">Pelosinus fermentans JBW45</name>
    <dbReference type="NCBI Taxonomy" id="1192197"/>
    <lineage>
        <taxon>Bacteria</taxon>
        <taxon>Bacillati</taxon>
        <taxon>Bacillota</taxon>
        <taxon>Negativicutes</taxon>
        <taxon>Selenomonadales</taxon>
        <taxon>Sporomusaceae</taxon>
        <taxon>Pelosinus</taxon>
    </lineage>
</organism>
<dbReference type="KEGG" id="pft:JBW_03776"/>
<reference evidence="2" key="2">
    <citation type="submission" date="2015-02" db="EMBL/GenBank/DDBJ databases">
        <title>Complete Genome Sequence of Pelosinus fermentans JBW45.</title>
        <authorList>
            <person name="De Leon K.B."/>
            <person name="Utturkar S.M."/>
            <person name="Camilleri L.B."/>
            <person name="Arkin A.P."/>
            <person name="Fields M.W."/>
            <person name="Brown S.D."/>
            <person name="Wall J.D."/>
        </authorList>
    </citation>
    <scope>NUCLEOTIDE SEQUENCE [LARGE SCALE GENOMIC DNA]</scope>
    <source>
        <strain evidence="2">JBW45</strain>
    </source>
</reference>
<evidence type="ECO:0000313" key="2">
    <source>
        <dbReference type="Proteomes" id="UP000005361"/>
    </source>
</evidence>
<dbReference type="STRING" id="1192197.JBW_03776"/>
<dbReference type="Proteomes" id="UP000005361">
    <property type="component" value="Chromosome"/>
</dbReference>